<sequence length="541" mass="62831">MFSKLEDMEVQHIVELLRNNQLEEFVDFVRDRQMDGRKILDVTEGIVKLWRPKANAKKLIKFIEDLKINPDKYFGENKTMANVIPVESQYQTVKKIKPESTVASISSVEDILKRLVPPKSFLYRNYTRTAEKSIPSYLPMDVGTKKSRKFFRLSSYEYPNLDILSRFSKHENVEDRGYYSVKTNNRYYIQKIIKNHDSRPKYKSLTAAEEIIEKLPEDHFYEDLCYNDMVKNDTDDITDLKQVVHVKPCMIKLQELFQSLKMPFFKRPEAMVDHDKKPVSDKIEKESNLYENSDVAGNMYDSVLIMKQSNEVECNHAKNVNLPVEDYLEPVVLSKDYCDVNIKQKEESLLGYIMSIFENRFGIKRETNDATQSEESDTEREPEKNPHHHVSEKIGHDTAVEQNETRDRRCNMAERPLPVPVENELYYMNIDRTEAENLLKGHPDGTFILRPSSQSNHVYTLSVSCSDAVHNVGVRRRQDGRLALGFSRRGERSFSSVPSLLRYHKRRRLLLVAAGGVLGATTLNETPHYYQTPSNIPLAKT</sequence>
<dbReference type="InterPro" id="IPR051751">
    <property type="entry name" value="Immunoreceptor_sig_adapters"/>
</dbReference>
<dbReference type="Proteomes" id="UP001153292">
    <property type="component" value="Chromosome 2"/>
</dbReference>
<evidence type="ECO:0000313" key="6">
    <source>
        <dbReference type="Proteomes" id="UP001153292"/>
    </source>
</evidence>
<dbReference type="InterPro" id="IPR036860">
    <property type="entry name" value="SH2_dom_sf"/>
</dbReference>
<name>A0ABN8L3J9_CHISP</name>
<gene>
    <name evidence="5" type="ORF">CHILSU_LOCUS4750</name>
</gene>
<dbReference type="PANTHER" id="PTHR14098:SF14">
    <property type="entry name" value="SH2 DOMAIN-CONTAINING PROTEIN"/>
    <property type="match status" value="1"/>
</dbReference>
<dbReference type="PANTHER" id="PTHR14098">
    <property type="entry name" value="SH2 DOMAIN CONTAINING PROTEIN"/>
    <property type="match status" value="1"/>
</dbReference>
<reference evidence="5" key="1">
    <citation type="submission" date="2021-12" db="EMBL/GenBank/DDBJ databases">
        <authorList>
            <person name="King R."/>
        </authorList>
    </citation>
    <scope>NUCLEOTIDE SEQUENCE</scope>
</reference>
<proteinExistence type="predicted"/>
<evidence type="ECO:0000256" key="2">
    <source>
        <dbReference type="PROSITE-ProRule" id="PRU00191"/>
    </source>
</evidence>
<dbReference type="SMART" id="SM00252">
    <property type="entry name" value="SH2"/>
    <property type="match status" value="1"/>
</dbReference>
<organism evidence="5 6">
    <name type="scientific">Chilo suppressalis</name>
    <name type="common">Asiatic rice borer moth</name>
    <dbReference type="NCBI Taxonomy" id="168631"/>
    <lineage>
        <taxon>Eukaryota</taxon>
        <taxon>Metazoa</taxon>
        <taxon>Ecdysozoa</taxon>
        <taxon>Arthropoda</taxon>
        <taxon>Hexapoda</taxon>
        <taxon>Insecta</taxon>
        <taxon>Pterygota</taxon>
        <taxon>Neoptera</taxon>
        <taxon>Endopterygota</taxon>
        <taxon>Lepidoptera</taxon>
        <taxon>Glossata</taxon>
        <taxon>Ditrysia</taxon>
        <taxon>Pyraloidea</taxon>
        <taxon>Crambidae</taxon>
        <taxon>Crambinae</taxon>
        <taxon>Chilo</taxon>
    </lineage>
</organism>
<dbReference type="PROSITE" id="PS50001">
    <property type="entry name" value="SH2"/>
    <property type="match status" value="1"/>
</dbReference>
<evidence type="ECO:0000259" key="4">
    <source>
        <dbReference type="PROSITE" id="PS50001"/>
    </source>
</evidence>
<evidence type="ECO:0000256" key="1">
    <source>
        <dbReference type="ARBA" id="ARBA00022999"/>
    </source>
</evidence>
<feature type="domain" description="SH2" evidence="4">
    <location>
        <begin position="425"/>
        <end position="534"/>
    </location>
</feature>
<dbReference type="Gene3D" id="3.30.505.10">
    <property type="entry name" value="SH2 domain"/>
    <property type="match status" value="1"/>
</dbReference>
<feature type="compositionally biased region" description="Basic and acidic residues" evidence="3">
    <location>
        <begin position="379"/>
        <end position="407"/>
    </location>
</feature>
<evidence type="ECO:0000313" key="5">
    <source>
        <dbReference type="EMBL" id="CAH2984841.1"/>
    </source>
</evidence>
<evidence type="ECO:0000256" key="3">
    <source>
        <dbReference type="SAM" id="MobiDB-lite"/>
    </source>
</evidence>
<keyword evidence="6" id="KW-1185">Reference proteome</keyword>
<feature type="region of interest" description="Disordered" evidence="3">
    <location>
        <begin position="366"/>
        <end position="407"/>
    </location>
</feature>
<dbReference type="EMBL" id="OU963895">
    <property type="protein sequence ID" value="CAH2984841.1"/>
    <property type="molecule type" value="Genomic_DNA"/>
</dbReference>
<dbReference type="InterPro" id="IPR000980">
    <property type="entry name" value="SH2"/>
</dbReference>
<keyword evidence="1 2" id="KW-0727">SH2 domain</keyword>
<dbReference type="Pfam" id="PF00017">
    <property type="entry name" value="SH2"/>
    <property type="match status" value="1"/>
</dbReference>
<accession>A0ABN8L3J9</accession>
<protein>
    <recommendedName>
        <fullName evidence="4">SH2 domain-containing protein</fullName>
    </recommendedName>
</protein>
<dbReference type="SUPFAM" id="SSF55550">
    <property type="entry name" value="SH2 domain"/>
    <property type="match status" value="1"/>
</dbReference>